<sequence length="239" mass="27401">MELENYCKIHIIHQRFSDAYTPQQNGPLTLNQIPAHKSKKSPYKIFKGASIPIDFFHPIGNPVYFHSNRNKIKLEPRGKLGRLIGLNPELKSYRILANNGRIVNTKHVNFLEFSRDHQNMEHENSEELVVEQWIIKSKDTIDNQISENQDKVEVKTEEEDNMERTVEDIPYKTADEDGSSENGEIEEILIPQPALLAGRTLCERTIQVKTIKCSHLTVEPSSFNKAVTGADLPEWKKAI</sequence>
<evidence type="ECO:0000313" key="2">
    <source>
        <dbReference type="EMBL" id="KNZ63433.1"/>
    </source>
</evidence>
<feature type="domain" description="Retroviral polymerase SH3-like" evidence="1">
    <location>
        <begin position="63"/>
        <end position="114"/>
    </location>
</feature>
<proteinExistence type="predicted"/>
<dbReference type="AlphaFoldDB" id="A0A0L6VRU0"/>
<dbReference type="Proteomes" id="UP000037035">
    <property type="component" value="Unassembled WGS sequence"/>
</dbReference>
<comment type="caution">
    <text evidence="2">The sequence shown here is derived from an EMBL/GenBank/DDBJ whole genome shotgun (WGS) entry which is preliminary data.</text>
</comment>
<dbReference type="Pfam" id="PF25597">
    <property type="entry name" value="SH3_retrovirus"/>
    <property type="match status" value="1"/>
</dbReference>
<dbReference type="VEuPathDB" id="FungiDB:VP01_1144g3"/>
<organism evidence="2 3">
    <name type="scientific">Puccinia sorghi</name>
    <dbReference type="NCBI Taxonomy" id="27349"/>
    <lineage>
        <taxon>Eukaryota</taxon>
        <taxon>Fungi</taxon>
        <taxon>Dikarya</taxon>
        <taxon>Basidiomycota</taxon>
        <taxon>Pucciniomycotina</taxon>
        <taxon>Pucciniomycetes</taxon>
        <taxon>Pucciniales</taxon>
        <taxon>Pucciniaceae</taxon>
        <taxon>Puccinia</taxon>
    </lineage>
</organism>
<accession>A0A0L6VRU0</accession>
<reference evidence="2 3" key="1">
    <citation type="submission" date="2015-08" db="EMBL/GenBank/DDBJ databases">
        <title>Next Generation Sequencing and Analysis of the Genome of Puccinia sorghi L Schw, the Causal Agent of Maize Common Rust.</title>
        <authorList>
            <person name="Rochi L."/>
            <person name="Burguener G."/>
            <person name="Darino M."/>
            <person name="Turjanski A."/>
            <person name="Kreff E."/>
            <person name="Dieguez M.J."/>
            <person name="Sacco F."/>
        </authorList>
    </citation>
    <scope>NUCLEOTIDE SEQUENCE [LARGE SCALE GENOMIC DNA]</scope>
    <source>
        <strain evidence="2 3">RO10H11247</strain>
    </source>
</reference>
<dbReference type="InterPro" id="IPR057670">
    <property type="entry name" value="SH3_retrovirus"/>
</dbReference>
<name>A0A0L6VRU0_9BASI</name>
<evidence type="ECO:0000259" key="1">
    <source>
        <dbReference type="Pfam" id="PF25597"/>
    </source>
</evidence>
<keyword evidence="3" id="KW-1185">Reference proteome</keyword>
<evidence type="ECO:0000313" key="3">
    <source>
        <dbReference type="Proteomes" id="UP000037035"/>
    </source>
</evidence>
<gene>
    <name evidence="2" type="ORF">VP01_1144g3</name>
</gene>
<protein>
    <recommendedName>
        <fullName evidence="1">Retroviral polymerase SH3-like domain-containing protein</fullName>
    </recommendedName>
</protein>
<dbReference type="EMBL" id="LAVV01001610">
    <property type="protein sequence ID" value="KNZ63433.1"/>
    <property type="molecule type" value="Genomic_DNA"/>
</dbReference>